<protein>
    <recommendedName>
        <fullName evidence="9">Host cell factor Kelch-repeats domain-containing protein</fullName>
    </recommendedName>
</protein>
<evidence type="ECO:0000256" key="6">
    <source>
        <dbReference type="ARBA" id="ARBA00023242"/>
    </source>
</evidence>
<dbReference type="RefSeq" id="XP_066930823.1">
    <property type="nucleotide sequence ID" value="XM_067074722.1"/>
</dbReference>
<sequence length="1222" mass="130001">MAASMKWKCVKEPSGPSPKPRHGHRAVAIRDLIVIFGGGNEGIVEELHVYNTATNQWFVPAVQGDIPPGCAAFGFVCDGTRLLIFGGMVEYGRYSNELYELQASRWEWKHLHPKAPANNITPCARLGHSFTLVGKRVFLFGGLANDSEDPRSNIPRYLNDLYTLDLSQHDNLQWDVPCTYGQPPTPRESHSAVLHTAENGKHPRLFIYGGMSGCRLGDVYILDVEKMLWSKPVIHGIAPLPRSLHTAVMIGKRMFVFGGWVPLIVEDGRSSHEKEWKCTNTLACLNVEKLRWETINVEGADDQMPKPRAGHAAVNVHTRMYIWSGRDGYRRAWNNQVENVCCKDLWFLETERPPAPSRVQLVRATTTTLEVCWGTIPTADAYIIQIQKYEVNPTPTTSTTTNNTANNSTTAKPITSSTATTNTTQLLSNANIIRLPSTGQSLASTLTNLSSVTSLAGVSKTLGILGTNTKTNIKMAITQAASGANKTANIVTSPKAVTQSLLQLGGQMKNQHITLAALNQLTAGKIAVSTAGGKTVQIISPAKGQAIKQQITGKPGVNTPILTATSSASTAGQTIKVVSSGATATSTPSTQYALVRAQLPSTSGGPAQTVTFIRAIGPNSSTSTGNTTVSVTPQQMAALLKGQQNGGQSQIQKVLGAATGTAQIRAQNPINVASSLKLAAQNSPSKLVSVQIPQKTGGVTQMKTVSVGSILGSKVSTVTTQATNVSPMATLVSGVSAAKTTTGSSLVNQFPAVRPAAIAALTKTTTMTPTTTTNTDAVTSTTAPLTETSEQKPAEVTKVDSTTNEAGEIKEEQDDVSNLLKSTESLDMPISTTDIKEEPKDEDVLKTTAGIGTIDKDELPTEVPMEEAPPKTDLTETKDEVSSSTEGAEPTDTKMEVDQDEKPPTNPTENCGEAEVKQEQPDQSSESVAASTLAQLASIASDGGNTGAVTTPITDMNNPLSTLAALASSSPIATAPVVNGSSKAISVAAAAKKIVRGKGPDGIKKNPAPWYDVAMTTNTSIVVSHYYVPVEAGDDNHDNVVPEGQYKGMRKVELQPGTAFKFRVAGINVCGRGLYSDIAAFKTCVPGFPGAPCSIKITKNDVGAHLSWEPPTNSAGKILEYAVYLAVDNKKGKEVTQTQLTFVRVYCGSTSSCTVTSETLKSAHIDFTTKPAIIFRIAAKNEKGYGPATQVRWLQDLKDLPENKLKRMAEARNDAAKRAKLS</sequence>
<reference evidence="10" key="1">
    <citation type="submission" date="2021-01" db="UniProtKB">
        <authorList>
            <consortium name="EnsemblMetazoa"/>
        </authorList>
    </citation>
    <scope>IDENTIFICATION</scope>
</reference>
<dbReference type="Gene3D" id="2.120.10.80">
    <property type="entry name" value="Kelch-type beta propeller"/>
    <property type="match status" value="2"/>
</dbReference>
<dbReference type="PANTHER" id="PTHR46003">
    <property type="entry name" value="HOST CELL FACTOR"/>
    <property type="match status" value="1"/>
</dbReference>
<accession>A0A7M6DNT9</accession>
<feature type="region of interest" description="Disordered" evidence="8">
    <location>
        <begin position="832"/>
        <end position="930"/>
    </location>
</feature>
<evidence type="ECO:0000313" key="11">
    <source>
        <dbReference type="Proteomes" id="UP000594262"/>
    </source>
</evidence>
<comment type="subcellular location">
    <subcellularLocation>
        <location evidence="1">Nucleus</location>
    </subcellularLocation>
</comment>
<dbReference type="AlphaFoldDB" id="A0A7M6DNT9"/>
<keyword evidence="2" id="KW-0880">Kelch repeat</keyword>
<evidence type="ECO:0000256" key="3">
    <source>
        <dbReference type="ARBA" id="ARBA00022553"/>
    </source>
</evidence>
<evidence type="ECO:0000256" key="8">
    <source>
        <dbReference type="SAM" id="MobiDB-lite"/>
    </source>
</evidence>
<dbReference type="InterPro" id="IPR003961">
    <property type="entry name" value="FN3_dom"/>
</dbReference>
<dbReference type="Proteomes" id="UP000594262">
    <property type="component" value="Unplaced"/>
</dbReference>
<dbReference type="FunFam" id="2.120.10.80:FF:000008">
    <property type="entry name" value="host cell factor 1 isoform X1"/>
    <property type="match status" value="1"/>
</dbReference>
<feature type="compositionally biased region" description="Basic and acidic residues" evidence="8">
    <location>
        <begin position="868"/>
        <end position="881"/>
    </location>
</feature>
<dbReference type="FunFam" id="2.120.10.80:FF:000015">
    <property type="entry name" value="host cell factor 1 isoform X1"/>
    <property type="match status" value="1"/>
</dbReference>
<dbReference type="GO" id="GO:0035097">
    <property type="term" value="C:histone methyltransferase complex"/>
    <property type="evidence" value="ECO:0007669"/>
    <property type="project" value="TreeGrafter"/>
</dbReference>
<keyword evidence="4" id="KW-0677">Repeat</keyword>
<dbReference type="InterPro" id="IPR059124">
    <property type="entry name" value="Kelch_HCF"/>
</dbReference>
<evidence type="ECO:0000313" key="10">
    <source>
        <dbReference type="EnsemblMetazoa" id="CLYHEMP018741.1"/>
    </source>
</evidence>
<feature type="compositionally biased region" description="Low complexity" evidence="8">
    <location>
        <begin position="768"/>
        <end position="783"/>
    </location>
</feature>
<dbReference type="InterPro" id="IPR013783">
    <property type="entry name" value="Ig-like_fold"/>
</dbReference>
<feature type="compositionally biased region" description="Basic and acidic residues" evidence="8">
    <location>
        <begin position="789"/>
        <end position="798"/>
    </location>
</feature>
<feature type="compositionally biased region" description="Basic and acidic residues" evidence="8">
    <location>
        <begin position="834"/>
        <end position="845"/>
    </location>
</feature>
<evidence type="ECO:0000256" key="4">
    <source>
        <dbReference type="ARBA" id="ARBA00022737"/>
    </source>
</evidence>
<dbReference type="OrthoDB" id="10001928at2759"/>
<feature type="region of interest" description="Disordered" evidence="8">
    <location>
        <begin position="1"/>
        <end position="23"/>
    </location>
</feature>
<dbReference type="InterPro" id="IPR015915">
    <property type="entry name" value="Kelch-typ_b-propeller"/>
</dbReference>
<evidence type="ECO:0000256" key="1">
    <source>
        <dbReference type="ARBA" id="ARBA00004123"/>
    </source>
</evidence>
<dbReference type="InterPro" id="IPR036116">
    <property type="entry name" value="FN3_sf"/>
</dbReference>
<evidence type="ECO:0000256" key="2">
    <source>
        <dbReference type="ARBA" id="ARBA00022441"/>
    </source>
</evidence>
<keyword evidence="6" id="KW-0539">Nucleus</keyword>
<dbReference type="GO" id="GO:0003713">
    <property type="term" value="F:transcription coactivator activity"/>
    <property type="evidence" value="ECO:0007669"/>
    <property type="project" value="TreeGrafter"/>
</dbReference>
<proteinExistence type="predicted"/>
<dbReference type="GO" id="GO:0006338">
    <property type="term" value="P:chromatin remodeling"/>
    <property type="evidence" value="ECO:0007669"/>
    <property type="project" value="TreeGrafter"/>
</dbReference>
<feature type="region of interest" description="Disordered" evidence="8">
    <location>
        <begin position="395"/>
        <end position="416"/>
    </location>
</feature>
<dbReference type="SUPFAM" id="SSF49265">
    <property type="entry name" value="Fibronectin type III"/>
    <property type="match status" value="1"/>
</dbReference>
<keyword evidence="11" id="KW-1185">Reference proteome</keyword>
<dbReference type="CDD" id="cd00063">
    <property type="entry name" value="FN3"/>
    <property type="match status" value="1"/>
</dbReference>
<dbReference type="Pfam" id="PF13854">
    <property type="entry name" value="Kelch_HCF"/>
    <property type="match status" value="1"/>
</dbReference>
<evidence type="ECO:0000259" key="9">
    <source>
        <dbReference type="Pfam" id="PF13854"/>
    </source>
</evidence>
<feature type="compositionally biased region" description="Polar residues" evidence="8">
    <location>
        <begin position="921"/>
        <end position="930"/>
    </location>
</feature>
<name>A0A7M6DNT9_9CNID</name>
<feature type="domain" description="Host cell factor Kelch-repeats" evidence="9">
    <location>
        <begin position="6"/>
        <end position="349"/>
    </location>
</feature>
<dbReference type="SUPFAM" id="SSF117281">
    <property type="entry name" value="Kelch motif"/>
    <property type="match status" value="1"/>
</dbReference>
<keyword evidence="3" id="KW-0597">Phosphoprotein</keyword>
<evidence type="ECO:0000256" key="5">
    <source>
        <dbReference type="ARBA" id="ARBA00022813"/>
    </source>
</evidence>
<dbReference type="Gene3D" id="6.10.250.2590">
    <property type="match status" value="1"/>
</dbReference>
<keyword evidence="7" id="KW-0131">Cell cycle</keyword>
<dbReference type="GeneID" id="136818386"/>
<keyword evidence="5" id="KW-0068">Autocatalytic cleavage</keyword>
<dbReference type="PANTHER" id="PTHR46003:SF1">
    <property type="entry name" value="HOST CELL FACTOR"/>
    <property type="match status" value="1"/>
</dbReference>
<dbReference type="InterPro" id="IPR043536">
    <property type="entry name" value="HCF1/2"/>
</dbReference>
<feature type="compositionally biased region" description="Basic and acidic residues" evidence="8">
    <location>
        <begin position="891"/>
        <end position="903"/>
    </location>
</feature>
<dbReference type="EnsemblMetazoa" id="CLYHEMT018741.1">
    <property type="protein sequence ID" value="CLYHEMP018741.1"/>
    <property type="gene ID" value="CLYHEMG018741"/>
</dbReference>
<evidence type="ECO:0000256" key="7">
    <source>
        <dbReference type="ARBA" id="ARBA00023306"/>
    </source>
</evidence>
<feature type="region of interest" description="Disordered" evidence="8">
    <location>
        <begin position="768"/>
        <end position="816"/>
    </location>
</feature>
<dbReference type="Gene3D" id="2.60.40.10">
    <property type="entry name" value="Immunoglobulins"/>
    <property type="match status" value="2"/>
</dbReference>
<organism evidence="10 11">
    <name type="scientific">Clytia hemisphaerica</name>
    <dbReference type="NCBI Taxonomy" id="252671"/>
    <lineage>
        <taxon>Eukaryota</taxon>
        <taxon>Metazoa</taxon>
        <taxon>Cnidaria</taxon>
        <taxon>Hydrozoa</taxon>
        <taxon>Hydroidolina</taxon>
        <taxon>Leptothecata</taxon>
        <taxon>Obeliida</taxon>
        <taxon>Clytiidae</taxon>
        <taxon>Clytia</taxon>
    </lineage>
</organism>